<dbReference type="EMBL" id="JAAQVJ010000134">
    <property type="protein sequence ID" value="KAF3893631.1"/>
    <property type="molecule type" value="Genomic_DNA"/>
</dbReference>
<keyword evidence="2" id="KW-0732">Signal</keyword>
<reference evidence="4" key="1">
    <citation type="submission" date="2020-03" db="EMBL/GenBank/DDBJ databases">
        <title>Whole Genome Sequence of Trichophyton interdigitale from India.</title>
        <authorList>
            <person name="Kumar P."/>
        </authorList>
    </citation>
    <scope>NUCLEOTIDE SEQUENCE</scope>
    <source>
        <strain evidence="4">UCMS-IGIB-CI14</strain>
    </source>
</reference>
<evidence type="ECO:0000259" key="3">
    <source>
        <dbReference type="Pfam" id="PF24870"/>
    </source>
</evidence>
<sequence length="245" mass="25050">MRVTILLIAVTAAAAATVSVSMSDMTDTILPSTAPPAGTTSGPSYCMALDFSQYSSLPKPTGSLLDEFYSFQSELQKDCTATESGIGSESQSCSATESSHWCSFSTAVPSTLHSDYSSYASSASEWWSQHHSAATDECADSTLPSPPSSSIGWLNVTSIYAGCYAEGKRQADADRTTMTTTTMATGTPGATTGQTITVPSRSGSATTTGGPKATAKPNGALGRAGMTGIWIVVGMGMAAAVVNTA</sequence>
<name>A0A9P4YGB7_9EURO</name>
<evidence type="ECO:0000313" key="5">
    <source>
        <dbReference type="Proteomes" id="UP000749309"/>
    </source>
</evidence>
<dbReference type="InterPro" id="IPR056637">
    <property type="entry name" value="DUF7735"/>
</dbReference>
<feature type="chain" id="PRO_5040216477" description="DUF7735 domain-containing protein" evidence="2">
    <location>
        <begin position="16"/>
        <end position="245"/>
    </location>
</feature>
<dbReference type="AlphaFoldDB" id="A0A9P4YGB7"/>
<evidence type="ECO:0000256" key="2">
    <source>
        <dbReference type="SAM" id="SignalP"/>
    </source>
</evidence>
<feature type="domain" description="DUF7735" evidence="3">
    <location>
        <begin position="30"/>
        <end position="171"/>
    </location>
</feature>
<feature type="signal peptide" evidence="2">
    <location>
        <begin position="1"/>
        <end position="15"/>
    </location>
</feature>
<dbReference type="Proteomes" id="UP000749309">
    <property type="component" value="Unassembled WGS sequence"/>
</dbReference>
<dbReference type="Pfam" id="PF24870">
    <property type="entry name" value="DUF7735"/>
    <property type="match status" value="1"/>
</dbReference>
<comment type="caution">
    <text evidence="4">The sequence shown here is derived from an EMBL/GenBank/DDBJ whole genome shotgun (WGS) entry which is preliminary data.</text>
</comment>
<evidence type="ECO:0000313" key="4">
    <source>
        <dbReference type="EMBL" id="KAF3893631.1"/>
    </source>
</evidence>
<protein>
    <recommendedName>
        <fullName evidence="3">DUF7735 domain-containing protein</fullName>
    </recommendedName>
</protein>
<gene>
    <name evidence="4" type="ORF">GY632_4127</name>
</gene>
<feature type="compositionally biased region" description="Low complexity" evidence="1">
    <location>
        <begin position="180"/>
        <end position="217"/>
    </location>
</feature>
<accession>A0A9P4YGB7</accession>
<proteinExistence type="predicted"/>
<feature type="region of interest" description="Disordered" evidence="1">
    <location>
        <begin position="180"/>
        <end position="219"/>
    </location>
</feature>
<evidence type="ECO:0000256" key="1">
    <source>
        <dbReference type="SAM" id="MobiDB-lite"/>
    </source>
</evidence>
<organism evidence="4 5">
    <name type="scientific">Trichophyton interdigitale</name>
    <dbReference type="NCBI Taxonomy" id="101480"/>
    <lineage>
        <taxon>Eukaryota</taxon>
        <taxon>Fungi</taxon>
        <taxon>Dikarya</taxon>
        <taxon>Ascomycota</taxon>
        <taxon>Pezizomycotina</taxon>
        <taxon>Eurotiomycetes</taxon>
        <taxon>Eurotiomycetidae</taxon>
        <taxon>Onygenales</taxon>
        <taxon>Arthrodermataceae</taxon>
        <taxon>Trichophyton</taxon>
    </lineage>
</organism>